<reference evidence="2 3" key="1">
    <citation type="submission" date="2023-08" db="EMBL/GenBank/DDBJ databases">
        <title>Black Yeasts Isolated from many extreme environments.</title>
        <authorList>
            <person name="Coleine C."/>
            <person name="Stajich J.E."/>
            <person name="Selbmann L."/>
        </authorList>
    </citation>
    <scope>NUCLEOTIDE SEQUENCE [LARGE SCALE GENOMIC DNA]</scope>
    <source>
        <strain evidence="2 3">CCFEE 5910</strain>
    </source>
</reference>
<feature type="compositionally biased region" description="Basic and acidic residues" evidence="1">
    <location>
        <begin position="72"/>
        <end position="85"/>
    </location>
</feature>
<sequence>MRMTRAALRAQTQIDDPFELEQTIQGHEDDSVRRKTRSTTQIFEEEAGTNSGIDDQQAGDLFVRAALRDITDENYPKADGFEKLQSRTPAKTRQQAGEDKEEVEETRELRKSARKSKGQARSRSRKKTDALIVTEAVVELETEEARGELLSQPEVDVEPEIVDLQQDEHAPVAKPTIVGPQTEPESDSLIVNEISSEPGPAIEEGPEPELEALPAGSKTPKFDPEIHTLQDTDEASTVEDSFAEAIRSRSPAKSSLLDLEPSQTSETVNSNLQAHAQAPLRRVSSTKFEQSFEAMDSLEDNIEQLTAGFAILPAEDMQLNESPIKTERLSVRLQHSTTPKTPASRTPRSGNRPPSMLRLQEKDKENTPPTAKTPLMKAKTPLTSKTPATSRQSSLKSSTTPAVKSTSPTKAAPPPSARKSSTPSTAATPTTSRDAMQKTAATSPAKPAVRKSVINTNSNTKENADVRKSTASIQRRLTNKQPLANTTNTKSEILPKKATMTATTLKTHQSSLSFSNSPAKQRPSMHTRRVTSGGILSTSKPGFIPAKSSKPPTISTFALPGEAIAEKLKAAKEAREEKMRQPKITPAEQKAAKLKAEREAREERVKQNQLKAQEKEVEKQKPARPVASSTLTVSKARAQAAERSRQASKDWAEKMLKKKQHQQTQEETPTTLYESANAAIQC</sequence>
<feature type="compositionally biased region" description="Basic residues" evidence="1">
    <location>
        <begin position="112"/>
        <end position="126"/>
    </location>
</feature>
<feature type="compositionally biased region" description="Basic and acidic residues" evidence="1">
    <location>
        <begin position="640"/>
        <end position="655"/>
    </location>
</feature>
<feature type="region of interest" description="Disordered" evidence="1">
    <location>
        <begin position="165"/>
        <end position="223"/>
    </location>
</feature>
<feature type="compositionally biased region" description="Polar residues" evidence="1">
    <location>
        <begin position="469"/>
        <end position="491"/>
    </location>
</feature>
<feature type="compositionally biased region" description="Polar residues" evidence="1">
    <location>
        <begin position="261"/>
        <end position="274"/>
    </location>
</feature>
<feature type="compositionally biased region" description="Polar residues" evidence="1">
    <location>
        <begin position="333"/>
        <end position="349"/>
    </location>
</feature>
<feature type="region of interest" description="Disordered" evidence="1">
    <location>
        <begin position="1"/>
        <end position="57"/>
    </location>
</feature>
<feature type="region of interest" description="Disordered" evidence="1">
    <location>
        <begin position="571"/>
        <end position="682"/>
    </location>
</feature>
<feature type="region of interest" description="Disordered" evidence="1">
    <location>
        <begin position="72"/>
        <end position="128"/>
    </location>
</feature>
<feature type="compositionally biased region" description="Low complexity" evidence="1">
    <location>
        <begin position="417"/>
        <end position="433"/>
    </location>
</feature>
<evidence type="ECO:0000313" key="2">
    <source>
        <dbReference type="EMBL" id="KAK5086516.1"/>
    </source>
</evidence>
<dbReference type="EMBL" id="JAVRRJ010000003">
    <property type="protein sequence ID" value="KAK5086516.1"/>
    <property type="molecule type" value="Genomic_DNA"/>
</dbReference>
<feature type="region of interest" description="Disordered" evidence="1">
    <location>
        <begin position="247"/>
        <end position="283"/>
    </location>
</feature>
<protein>
    <submittedName>
        <fullName evidence="2">Uncharacterized protein</fullName>
    </submittedName>
</protein>
<feature type="compositionally biased region" description="Basic and acidic residues" evidence="1">
    <location>
        <begin position="590"/>
        <end position="621"/>
    </location>
</feature>
<gene>
    <name evidence="2" type="ORF">LTR05_003684</name>
</gene>
<feature type="compositionally biased region" description="Polar residues" evidence="1">
    <location>
        <begin position="381"/>
        <end position="403"/>
    </location>
</feature>
<feature type="compositionally biased region" description="Polar residues" evidence="1">
    <location>
        <begin position="672"/>
        <end position="682"/>
    </location>
</feature>
<organism evidence="2 3">
    <name type="scientific">Lithohypha guttulata</name>
    <dbReference type="NCBI Taxonomy" id="1690604"/>
    <lineage>
        <taxon>Eukaryota</taxon>
        <taxon>Fungi</taxon>
        <taxon>Dikarya</taxon>
        <taxon>Ascomycota</taxon>
        <taxon>Pezizomycotina</taxon>
        <taxon>Eurotiomycetes</taxon>
        <taxon>Chaetothyriomycetidae</taxon>
        <taxon>Chaetothyriales</taxon>
        <taxon>Trichomeriaceae</taxon>
        <taxon>Lithohypha</taxon>
    </lineage>
</organism>
<keyword evidence="3" id="KW-1185">Reference proteome</keyword>
<feature type="compositionally biased region" description="Basic and acidic residues" evidence="1">
    <location>
        <begin position="571"/>
        <end position="580"/>
    </location>
</feature>
<feature type="compositionally biased region" description="Polar residues" evidence="1">
    <location>
        <begin position="508"/>
        <end position="519"/>
    </location>
</feature>
<dbReference type="Proteomes" id="UP001309876">
    <property type="component" value="Unassembled WGS sequence"/>
</dbReference>
<comment type="caution">
    <text evidence="2">The sequence shown here is derived from an EMBL/GenBank/DDBJ whole genome shotgun (WGS) entry which is preliminary data.</text>
</comment>
<feature type="compositionally biased region" description="Low complexity" evidence="1">
    <location>
        <begin position="662"/>
        <end position="671"/>
    </location>
</feature>
<evidence type="ECO:0000313" key="3">
    <source>
        <dbReference type="Proteomes" id="UP001309876"/>
    </source>
</evidence>
<feature type="region of interest" description="Disordered" evidence="1">
    <location>
        <begin position="321"/>
        <end position="555"/>
    </location>
</feature>
<feature type="compositionally biased region" description="Polar residues" evidence="1">
    <location>
        <begin position="86"/>
        <end position="95"/>
    </location>
</feature>
<feature type="compositionally biased region" description="Low complexity" evidence="1">
    <location>
        <begin position="496"/>
        <end position="507"/>
    </location>
</feature>
<evidence type="ECO:0000256" key="1">
    <source>
        <dbReference type="SAM" id="MobiDB-lite"/>
    </source>
</evidence>
<proteinExistence type="predicted"/>
<dbReference type="AlphaFoldDB" id="A0AAN7T0E1"/>
<name>A0AAN7T0E1_9EURO</name>
<feature type="compositionally biased region" description="Polar residues" evidence="1">
    <location>
        <begin position="38"/>
        <end position="54"/>
    </location>
</feature>
<accession>A0AAN7T0E1</accession>